<evidence type="ECO:0000313" key="1">
    <source>
        <dbReference type="EMBL" id="KAL1581705.1"/>
    </source>
</evidence>
<dbReference type="SUPFAM" id="SSF52540">
    <property type="entry name" value="P-loop containing nucleoside triphosphate hydrolases"/>
    <property type="match status" value="1"/>
</dbReference>
<accession>A0AB34KDY8</accession>
<evidence type="ECO:0000313" key="2">
    <source>
        <dbReference type="Proteomes" id="UP000803884"/>
    </source>
</evidence>
<organism evidence="1 2">
    <name type="scientific">Cladosporium halotolerans</name>
    <dbReference type="NCBI Taxonomy" id="1052096"/>
    <lineage>
        <taxon>Eukaryota</taxon>
        <taxon>Fungi</taxon>
        <taxon>Dikarya</taxon>
        <taxon>Ascomycota</taxon>
        <taxon>Pezizomycotina</taxon>
        <taxon>Dothideomycetes</taxon>
        <taxon>Dothideomycetidae</taxon>
        <taxon>Cladosporiales</taxon>
        <taxon>Cladosporiaceae</taxon>
        <taxon>Cladosporium</taxon>
    </lineage>
</organism>
<comment type="caution">
    <text evidence="1">The sequence shown here is derived from an EMBL/GenBank/DDBJ whole genome shotgun (WGS) entry which is preliminary data.</text>
</comment>
<dbReference type="RefSeq" id="XP_069224814.1">
    <property type="nucleotide sequence ID" value="XM_069378086.1"/>
</dbReference>
<dbReference type="AlphaFoldDB" id="A0AB34KDY8"/>
<reference evidence="1 2" key="1">
    <citation type="journal article" date="2020" name="Microbiol. Resour. Announc.">
        <title>Draft Genome Sequence of a Cladosporium Species Isolated from the Mesophotic Ascidian Didemnum maculosum.</title>
        <authorList>
            <person name="Gioti A."/>
            <person name="Siaperas R."/>
            <person name="Nikolaivits E."/>
            <person name="Le Goff G."/>
            <person name="Ouazzani J."/>
            <person name="Kotoulas G."/>
            <person name="Topakas E."/>
        </authorList>
    </citation>
    <scope>NUCLEOTIDE SEQUENCE [LARGE SCALE GENOMIC DNA]</scope>
    <source>
        <strain evidence="1 2">TM138-S3</strain>
    </source>
</reference>
<dbReference type="GeneID" id="96010924"/>
<keyword evidence="2" id="KW-1185">Reference proteome</keyword>
<sequence>MTATSSDDTERDVEGVCEDGRCIDSRIQATELSYCVRCDSTYCSHCWALQGPHRPKKRGPEGLPHEKVDLGVIRRLKGILNPSTDPLVIQKSHQEDEWTKWFGVTRDKEDQVLLDDYGRYLTLVSDIARSTSMKTRYPQLVSFVGVTNAGKSTLIKMLVHRG</sequence>
<proteinExistence type="predicted"/>
<protein>
    <submittedName>
        <fullName evidence="1">Uncharacterized protein</fullName>
    </submittedName>
</protein>
<dbReference type="EMBL" id="JAAQHG020000239">
    <property type="protein sequence ID" value="KAL1581705.1"/>
    <property type="molecule type" value="Genomic_DNA"/>
</dbReference>
<gene>
    <name evidence="1" type="ORF">WHR41_09483</name>
</gene>
<dbReference type="Proteomes" id="UP000803884">
    <property type="component" value="Unassembled WGS sequence"/>
</dbReference>
<name>A0AB34KDY8_9PEZI</name>
<feature type="non-terminal residue" evidence="1">
    <location>
        <position position="162"/>
    </location>
</feature>
<dbReference type="InterPro" id="IPR027417">
    <property type="entry name" value="P-loop_NTPase"/>
</dbReference>